<proteinExistence type="predicted"/>
<name>F2IHW1_FLUTR</name>
<evidence type="ECO:0000313" key="2">
    <source>
        <dbReference type="Proteomes" id="UP000007463"/>
    </source>
</evidence>
<dbReference type="OrthoDB" id="9850637at2"/>
<dbReference type="STRING" id="755732.Fluta_3956"/>
<accession>F2IHW1</accession>
<dbReference type="AlphaFoldDB" id="F2IHW1"/>
<dbReference type="EMBL" id="CP002542">
    <property type="protein sequence ID" value="AEA45920.1"/>
    <property type="molecule type" value="Genomic_DNA"/>
</dbReference>
<organism evidence="1 2">
    <name type="scientific">Fluviicola taffensis (strain DSM 16823 / NCIMB 13979 / RW262)</name>
    <dbReference type="NCBI Taxonomy" id="755732"/>
    <lineage>
        <taxon>Bacteria</taxon>
        <taxon>Pseudomonadati</taxon>
        <taxon>Bacteroidota</taxon>
        <taxon>Flavobacteriia</taxon>
        <taxon>Flavobacteriales</taxon>
        <taxon>Crocinitomicaceae</taxon>
        <taxon>Fluviicola</taxon>
    </lineage>
</organism>
<dbReference type="PROSITE" id="PS51257">
    <property type="entry name" value="PROKAR_LIPOPROTEIN"/>
    <property type="match status" value="1"/>
</dbReference>
<dbReference type="eggNOG" id="ENOG5030Y7T">
    <property type="taxonomic scope" value="Bacteria"/>
</dbReference>
<gene>
    <name evidence="1" type="ordered locus">Fluta_3956</name>
</gene>
<reference evidence="2" key="2">
    <citation type="submission" date="2011-02" db="EMBL/GenBank/DDBJ databases">
        <title>The complete genome of Fluviicola taffensis DSM 16823.</title>
        <authorList>
            <consortium name="US DOE Joint Genome Institute (JGI-PGF)"/>
            <person name="Lucas S."/>
            <person name="Copeland A."/>
            <person name="Lapidus A."/>
            <person name="Bruce D."/>
            <person name="Goodwin L."/>
            <person name="Pitluck S."/>
            <person name="Kyrpides N."/>
            <person name="Mavromatis K."/>
            <person name="Ivanova N."/>
            <person name="Mikhailova N."/>
            <person name="Pagani I."/>
            <person name="Chertkov O."/>
            <person name="Detter J.C."/>
            <person name="Han C."/>
            <person name="Tapia R."/>
            <person name="Land M."/>
            <person name="Hauser L."/>
            <person name="Markowitz V."/>
            <person name="Cheng J.-F."/>
            <person name="Hugenholtz P."/>
            <person name="Woyke T."/>
            <person name="Wu D."/>
            <person name="Tindall B."/>
            <person name="Pomrenke H.G."/>
            <person name="Brambilla E."/>
            <person name="Klenk H.-P."/>
            <person name="Eisen J.A."/>
        </authorList>
    </citation>
    <scope>NUCLEOTIDE SEQUENCE [LARGE SCALE GENOMIC DNA]</scope>
    <source>
        <strain evidence="2">DSM 16823 / RW262 / RW262</strain>
    </source>
</reference>
<dbReference type="Proteomes" id="UP000007463">
    <property type="component" value="Chromosome"/>
</dbReference>
<keyword evidence="2" id="KW-1185">Reference proteome</keyword>
<reference evidence="1 2" key="1">
    <citation type="journal article" date="2011" name="Stand. Genomic Sci.">
        <title>Complete genome sequence of the gliding freshwater bacterium Fluviicola taffensis type strain (RW262).</title>
        <authorList>
            <person name="Woyke T."/>
            <person name="Chertkov O."/>
            <person name="Lapidus A."/>
            <person name="Nolan M."/>
            <person name="Lucas S."/>
            <person name="Del Rio T.G."/>
            <person name="Tice H."/>
            <person name="Cheng J.F."/>
            <person name="Tapia R."/>
            <person name="Han C."/>
            <person name="Goodwin L."/>
            <person name="Pitluck S."/>
            <person name="Liolios K."/>
            <person name="Pagani I."/>
            <person name="Ivanova N."/>
            <person name="Huntemann M."/>
            <person name="Mavromatis K."/>
            <person name="Mikhailova N."/>
            <person name="Pati A."/>
            <person name="Chen A."/>
            <person name="Palaniappan K."/>
            <person name="Land M."/>
            <person name="Hauser L."/>
            <person name="Brambilla E.M."/>
            <person name="Rohde M."/>
            <person name="Mwirichia R."/>
            <person name="Sikorski J."/>
            <person name="Tindall B.J."/>
            <person name="Goker M."/>
            <person name="Bristow J."/>
            <person name="Eisen J.A."/>
            <person name="Markowitz V."/>
            <person name="Hugenholtz P."/>
            <person name="Klenk H.P."/>
            <person name="Kyrpides N.C."/>
        </authorList>
    </citation>
    <scope>NUCLEOTIDE SEQUENCE [LARGE SCALE GENOMIC DNA]</scope>
    <source>
        <strain evidence="2">DSM 16823 / RW262 / RW262</strain>
    </source>
</reference>
<evidence type="ECO:0008006" key="3">
    <source>
        <dbReference type="Google" id="ProtNLM"/>
    </source>
</evidence>
<evidence type="ECO:0000313" key="1">
    <source>
        <dbReference type="EMBL" id="AEA45920.1"/>
    </source>
</evidence>
<dbReference type="RefSeq" id="WP_013688678.1">
    <property type="nucleotide sequence ID" value="NC_015321.1"/>
</dbReference>
<sequence precursor="true">MYRLLFILTILTFASCNNQSHTTDNSASEPDKSKKTFATCFAEVDTTKTGQSIGCTGGTYKLINDSYVIRIFPNFPIQFDSCYTVTIDSSNAERLTELLVFDNKDATLSNICTDIIITNIPNPTRRLHAQSGQLIIGFSDPTELYGNQTHQTTVLIKKMVFIDPKTGEKIELENEILWKVLDTGTPG</sequence>
<protein>
    <recommendedName>
        <fullName evidence="3">Lipoprotein</fullName>
    </recommendedName>
</protein>
<dbReference type="HOGENOM" id="CLU_1445698_0_0_10"/>
<dbReference type="KEGG" id="fte:Fluta_3956"/>